<dbReference type="AlphaFoldDB" id="A0A853G2Z9"/>
<evidence type="ECO:0000313" key="1">
    <source>
        <dbReference type="EMBL" id="NYT50679.1"/>
    </source>
</evidence>
<dbReference type="RefSeq" id="WP_180156865.1">
    <property type="nucleotide sequence ID" value="NZ_JACCEM010000008.1"/>
</dbReference>
<reference evidence="1 2" key="1">
    <citation type="submission" date="2020-07" db="EMBL/GenBank/DDBJ databases">
        <title>Taxonomic revisions and descriptions of new bacterial species based on genomic comparisons in the high-G+C-content subgroup of the family Alcaligenaceae.</title>
        <authorList>
            <person name="Szabo A."/>
            <person name="Felfoldi T."/>
        </authorList>
    </citation>
    <scope>NUCLEOTIDE SEQUENCE [LARGE SCALE GENOMIC DNA]</scope>
    <source>
        <strain evidence="1 2">LMG 24012</strain>
    </source>
</reference>
<organism evidence="1 2">
    <name type="scientific">Parapusillimonas granuli</name>
    <dbReference type="NCBI Taxonomy" id="380911"/>
    <lineage>
        <taxon>Bacteria</taxon>
        <taxon>Pseudomonadati</taxon>
        <taxon>Pseudomonadota</taxon>
        <taxon>Betaproteobacteria</taxon>
        <taxon>Burkholderiales</taxon>
        <taxon>Alcaligenaceae</taxon>
        <taxon>Parapusillimonas</taxon>
    </lineage>
</organism>
<dbReference type="GO" id="GO:0008998">
    <property type="term" value="F:ribonucleoside-triphosphate reductase (thioredoxin) activity"/>
    <property type="evidence" value="ECO:0007669"/>
    <property type="project" value="InterPro"/>
</dbReference>
<protein>
    <submittedName>
        <fullName evidence="1">Uncharacterized protein</fullName>
    </submittedName>
</protein>
<keyword evidence="2" id="KW-1185">Reference proteome</keyword>
<dbReference type="InterPro" id="IPR012833">
    <property type="entry name" value="NrdD"/>
</dbReference>
<evidence type="ECO:0000313" key="2">
    <source>
        <dbReference type="Proteomes" id="UP000559809"/>
    </source>
</evidence>
<sequence>MMTESSQQAIALADDERQPCEIWTRVMGYHRPVSSFNIGKKGEFHERRYFSERAASSSPKATAEPALA</sequence>
<dbReference type="Proteomes" id="UP000559809">
    <property type="component" value="Unassembled WGS sequence"/>
</dbReference>
<dbReference type="EMBL" id="JACCEM010000008">
    <property type="protein sequence ID" value="NYT50679.1"/>
    <property type="molecule type" value="Genomic_DNA"/>
</dbReference>
<name>A0A853G2Z9_9BURK</name>
<gene>
    <name evidence="1" type="ORF">H0A72_15275</name>
</gene>
<dbReference type="GO" id="GO:0006260">
    <property type="term" value="P:DNA replication"/>
    <property type="evidence" value="ECO:0007669"/>
    <property type="project" value="InterPro"/>
</dbReference>
<proteinExistence type="predicted"/>
<dbReference type="Pfam" id="PF13597">
    <property type="entry name" value="NRDD"/>
    <property type="match status" value="1"/>
</dbReference>
<comment type="caution">
    <text evidence="1">The sequence shown here is derived from an EMBL/GenBank/DDBJ whole genome shotgun (WGS) entry which is preliminary data.</text>
</comment>
<accession>A0A853G2Z9</accession>